<comment type="caution">
    <text evidence="1">The sequence shown here is derived from an EMBL/GenBank/DDBJ whole genome shotgun (WGS) entry which is preliminary data.</text>
</comment>
<name>A0A328TTE5_9GAMM</name>
<protein>
    <submittedName>
        <fullName evidence="1">Uncharacterized protein</fullName>
    </submittedName>
</protein>
<reference evidence="1" key="1">
    <citation type="submission" date="2018-04" db="EMBL/GenBank/DDBJ databases">
        <title>Genomes of the Obligate Erwinia dacicola and Facultative Enterobacter sp. OLF Endosymbionts of the Olive Fruit fly, Bactrocera oleae.</title>
        <authorList>
            <person name="Estes A.M."/>
            <person name="Hearn D.J."/>
            <person name="Agarwal S."/>
            <person name="Pierson E.A."/>
            <person name="Dunning-Hotopp J.C."/>
        </authorList>
    </citation>
    <scope>NUCLEOTIDE SEQUENCE [LARGE SCALE GENOMIC DNA]</scope>
    <source>
        <strain evidence="1">Oroville</strain>
    </source>
</reference>
<evidence type="ECO:0000313" key="1">
    <source>
        <dbReference type="EMBL" id="RAP72723.1"/>
    </source>
</evidence>
<dbReference type="AlphaFoldDB" id="A0A328TTE5"/>
<gene>
    <name evidence="1" type="ORF">ACZ87_00435</name>
</gene>
<sequence>MSEREASLSCSVKLPPSVPPLACSLSLRACWRPVCAPLQFCCHGSRLALSGAQADGSPLTVY</sequence>
<accession>A0A328TTE5</accession>
<evidence type="ECO:0000313" key="2">
    <source>
        <dbReference type="Proteomes" id="UP000244334"/>
    </source>
</evidence>
<dbReference type="Proteomes" id="UP000244334">
    <property type="component" value="Unassembled WGS sequence"/>
</dbReference>
<keyword evidence="2" id="KW-1185">Reference proteome</keyword>
<proteinExistence type="predicted"/>
<organism evidence="1 2">
    <name type="scientific">Candidatus Erwinia dacicola</name>
    <dbReference type="NCBI Taxonomy" id="252393"/>
    <lineage>
        <taxon>Bacteria</taxon>
        <taxon>Pseudomonadati</taxon>
        <taxon>Pseudomonadota</taxon>
        <taxon>Gammaproteobacteria</taxon>
        <taxon>Enterobacterales</taxon>
        <taxon>Erwiniaceae</taxon>
        <taxon>Erwinia</taxon>
    </lineage>
</organism>
<dbReference type="EMBL" id="LJAM02000016">
    <property type="protein sequence ID" value="RAP72723.1"/>
    <property type="molecule type" value="Genomic_DNA"/>
</dbReference>